<dbReference type="PANTHER" id="PTHR46696">
    <property type="entry name" value="P450, PUTATIVE (EUROFUNG)-RELATED"/>
    <property type="match status" value="1"/>
</dbReference>
<dbReference type="GO" id="GO:0004497">
    <property type="term" value="F:monooxygenase activity"/>
    <property type="evidence" value="ECO:0007669"/>
    <property type="project" value="UniProtKB-KW"/>
</dbReference>
<dbReference type="PANTHER" id="PTHR46696:SF1">
    <property type="entry name" value="CYTOCHROME P450 YJIB-RELATED"/>
    <property type="match status" value="1"/>
</dbReference>
<comment type="caution">
    <text evidence="8">The sequence shown here is derived from an EMBL/GenBank/DDBJ whole genome shotgun (WGS) entry which is preliminary data.</text>
</comment>
<comment type="similarity">
    <text evidence="1 7">Belongs to the cytochrome P450 family.</text>
</comment>
<evidence type="ECO:0000313" key="9">
    <source>
        <dbReference type="Proteomes" id="UP000027778"/>
    </source>
</evidence>
<keyword evidence="4 7" id="KW-0560">Oxidoreductase</keyword>
<dbReference type="eggNOG" id="COG2124">
    <property type="taxonomic scope" value="Bacteria"/>
</dbReference>
<reference evidence="8 9" key="1">
    <citation type="submission" date="2014-06" db="EMBL/GenBank/DDBJ databases">
        <title>Draft genome sequence of Bacillus gaemokensis JCM 15801 (MCCC 1A00707).</title>
        <authorList>
            <person name="Lai Q."/>
            <person name="Liu Y."/>
            <person name="Shao Z."/>
        </authorList>
    </citation>
    <scope>NUCLEOTIDE SEQUENCE [LARGE SCALE GENOMIC DNA]</scope>
    <source>
        <strain evidence="8 9">JCM 15801</strain>
    </source>
</reference>
<dbReference type="RefSeq" id="WP_033679258.1">
    <property type="nucleotide sequence ID" value="NZ_JOTM01000130.1"/>
</dbReference>
<dbReference type="AlphaFoldDB" id="A0A073JX71"/>
<accession>A0A073JX71</accession>
<dbReference type="GO" id="GO:0020037">
    <property type="term" value="F:heme binding"/>
    <property type="evidence" value="ECO:0007669"/>
    <property type="project" value="InterPro"/>
</dbReference>
<dbReference type="CDD" id="cd11029">
    <property type="entry name" value="CYP107-like"/>
    <property type="match status" value="1"/>
</dbReference>
<dbReference type="Gene3D" id="1.10.630.10">
    <property type="entry name" value="Cytochrome P450"/>
    <property type="match status" value="1"/>
</dbReference>
<evidence type="ECO:0000256" key="5">
    <source>
        <dbReference type="ARBA" id="ARBA00023004"/>
    </source>
</evidence>
<evidence type="ECO:0000256" key="7">
    <source>
        <dbReference type="RuleBase" id="RU000461"/>
    </source>
</evidence>
<dbReference type="STRING" id="574375.AZF08_27945"/>
<keyword evidence="6 7" id="KW-0503">Monooxygenase</keyword>
<proteinExistence type="inferred from homology"/>
<dbReference type="GO" id="GO:0016705">
    <property type="term" value="F:oxidoreductase activity, acting on paired donors, with incorporation or reduction of molecular oxygen"/>
    <property type="evidence" value="ECO:0007669"/>
    <property type="project" value="InterPro"/>
</dbReference>
<organism evidence="8 9">
    <name type="scientific">Bacillus gaemokensis</name>
    <dbReference type="NCBI Taxonomy" id="574375"/>
    <lineage>
        <taxon>Bacteria</taxon>
        <taxon>Bacillati</taxon>
        <taxon>Bacillota</taxon>
        <taxon>Bacilli</taxon>
        <taxon>Bacillales</taxon>
        <taxon>Bacillaceae</taxon>
        <taxon>Bacillus</taxon>
        <taxon>Bacillus cereus group</taxon>
    </lineage>
</organism>
<gene>
    <name evidence="8" type="ORF">BAGA_07315</name>
</gene>
<evidence type="ECO:0000256" key="1">
    <source>
        <dbReference type="ARBA" id="ARBA00010617"/>
    </source>
</evidence>
<dbReference type="InterPro" id="IPR001128">
    <property type="entry name" value="Cyt_P450"/>
</dbReference>
<evidence type="ECO:0000256" key="4">
    <source>
        <dbReference type="ARBA" id="ARBA00023002"/>
    </source>
</evidence>
<dbReference type="FunFam" id="1.10.630.10:FF:000018">
    <property type="entry name" value="Cytochrome P450 monooxygenase"/>
    <property type="match status" value="1"/>
</dbReference>
<dbReference type="EMBL" id="JOTM01000130">
    <property type="protein sequence ID" value="KEK18875.1"/>
    <property type="molecule type" value="Genomic_DNA"/>
</dbReference>
<keyword evidence="3 7" id="KW-0479">Metal-binding</keyword>
<dbReference type="InterPro" id="IPR036396">
    <property type="entry name" value="Cyt_P450_sf"/>
</dbReference>
<dbReference type="Pfam" id="PF00067">
    <property type="entry name" value="p450"/>
    <property type="match status" value="1"/>
</dbReference>
<dbReference type="PROSITE" id="PS00086">
    <property type="entry name" value="CYTOCHROME_P450"/>
    <property type="match status" value="1"/>
</dbReference>
<evidence type="ECO:0000313" key="8">
    <source>
        <dbReference type="EMBL" id="KEK18875.1"/>
    </source>
</evidence>
<dbReference type="InterPro" id="IPR002397">
    <property type="entry name" value="Cyt_P450_B"/>
</dbReference>
<dbReference type="PRINTS" id="PR00359">
    <property type="entry name" value="BP450"/>
</dbReference>
<protein>
    <submittedName>
        <fullName evidence="8">Cytochrome P450</fullName>
    </submittedName>
</protein>
<dbReference type="GO" id="GO:0005506">
    <property type="term" value="F:iron ion binding"/>
    <property type="evidence" value="ECO:0007669"/>
    <property type="project" value="InterPro"/>
</dbReference>
<evidence type="ECO:0000256" key="2">
    <source>
        <dbReference type="ARBA" id="ARBA00022617"/>
    </source>
</evidence>
<dbReference type="SUPFAM" id="SSF48264">
    <property type="entry name" value="Cytochrome P450"/>
    <property type="match status" value="1"/>
</dbReference>
<evidence type="ECO:0000256" key="6">
    <source>
        <dbReference type="ARBA" id="ARBA00023033"/>
    </source>
</evidence>
<keyword evidence="2 7" id="KW-0349">Heme</keyword>
<dbReference type="PRINTS" id="PR00385">
    <property type="entry name" value="P450"/>
</dbReference>
<dbReference type="InterPro" id="IPR017972">
    <property type="entry name" value="Cyt_P450_CS"/>
</dbReference>
<dbReference type="Proteomes" id="UP000027778">
    <property type="component" value="Unassembled WGS sequence"/>
</dbReference>
<sequence length="412" mass="47793">MVLKNELNFNLFSETQLASPIFKEKAYDIYKELRAFQPVYPLSLGEQSQGWLITRYEDAMALLKDARLMKNIENVFSRKEDVKVPFSLENRELLRNHMLNSDPPDHHRLRSLVQKAFTPKMILQLECRIQHIADTLLSKFEHTHSINLVNDYAFPLPIMVISEMLGIPLEDQHKFRIWSQAIIDTPHILEDVQKNNQKLEEFAEYIQYLVHKKRKNPADDLISALIQAESEGTKLNESELYSTITLLIVAGHETTVNLIANMTLALLEHPVQLQKLRQNPDLIDLGVEEALRFYSPVELTTLRWTAESFTMHGQDIQSKDRIIISLASSNRDEKIFSNADVFDITRKNNRHIAFGYGSHFCVGASLARLEAKIAISTLLRRMPNLKIQGEREQVRWKENYLMRSLEELPLEF</sequence>
<keyword evidence="5 7" id="KW-0408">Iron</keyword>
<evidence type="ECO:0000256" key="3">
    <source>
        <dbReference type="ARBA" id="ARBA00022723"/>
    </source>
</evidence>
<name>A0A073JX71_9BACI</name>
<keyword evidence="9" id="KW-1185">Reference proteome</keyword>